<dbReference type="EMBL" id="LCIH01000006">
    <property type="protein sequence ID" value="KKT51897.1"/>
    <property type="molecule type" value="Genomic_DNA"/>
</dbReference>
<organism evidence="2 3">
    <name type="scientific">Candidatus Collierbacteria bacterium GW2011_GWB2_44_22</name>
    <dbReference type="NCBI Taxonomy" id="1618387"/>
    <lineage>
        <taxon>Bacteria</taxon>
        <taxon>Candidatus Collieribacteriota</taxon>
    </lineage>
</organism>
<dbReference type="InterPro" id="IPR030392">
    <property type="entry name" value="S74_ICA"/>
</dbReference>
<dbReference type="Proteomes" id="UP000034006">
    <property type="component" value="Unassembled WGS sequence"/>
</dbReference>
<accession>A0A0G1K6E0</accession>
<proteinExistence type="predicted"/>
<dbReference type="PROSITE" id="PS51688">
    <property type="entry name" value="ICA"/>
    <property type="match status" value="1"/>
</dbReference>
<evidence type="ECO:0000313" key="2">
    <source>
        <dbReference type="EMBL" id="KKT51897.1"/>
    </source>
</evidence>
<sequence>MNVGGTQIGTYLVTIRGTVCIDSNNDGTCENSFSDIKLKDNISDFNNGLELINQLNPVNFTYKYNEFDMGLPHEAQVGLIAQELENIFPQAVQDTDMGYKQINYEKLVPLAISAIQEQQSQILTLSDRIDQFTQSILNNYLAGVAVISELVTDNLIVRTKLISPIADIDQLKVIDATVSGTLYADSIKGKTVDNLSTQLDLLNEKYSTASAILADLQAKYTSYDSLIGNINTATGSADLSVDQSDPLALSPLATSSADPIITSDILASGSIFSQSLGSIDSDLFIQPTGDKPVHLLGNLLSLFPNGKIIVSGDLIVTGTLYANNLDTKTATISGTLAVGSSTIASDSANFGELTTAGLVIASENDHQSSTISAQISSNATIGIATIATGSSEIVIANNKVTDNTLIYVTPVSDTGNQVLYVKSKQSGVGFTVATPLSNTSEISFNFWLVQTK</sequence>
<dbReference type="Pfam" id="PF13884">
    <property type="entry name" value="Peptidase_S74"/>
    <property type="match status" value="1"/>
</dbReference>
<evidence type="ECO:0000259" key="1">
    <source>
        <dbReference type="PROSITE" id="PS51688"/>
    </source>
</evidence>
<feature type="domain" description="Peptidase S74" evidence="1">
    <location>
        <begin position="34"/>
        <end position="129"/>
    </location>
</feature>
<reference evidence="2 3" key="1">
    <citation type="journal article" date="2015" name="Nature">
        <title>rRNA introns, odd ribosomes, and small enigmatic genomes across a large radiation of phyla.</title>
        <authorList>
            <person name="Brown C.T."/>
            <person name="Hug L.A."/>
            <person name="Thomas B.C."/>
            <person name="Sharon I."/>
            <person name="Castelle C.J."/>
            <person name="Singh A."/>
            <person name="Wilkins M.J."/>
            <person name="Williams K.H."/>
            <person name="Banfield J.F."/>
        </authorList>
    </citation>
    <scope>NUCLEOTIDE SEQUENCE [LARGE SCALE GENOMIC DNA]</scope>
</reference>
<dbReference type="AlphaFoldDB" id="A0A0G1K6E0"/>
<dbReference type="STRING" id="1618387.UW44_C0006G0015"/>
<comment type="caution">
    <text evidence="2">The sequence shown here is derived from an EMBL/GenBank/DDBJ whole genome shotgun (WGS) entry which is preliminary data.</text>
</comment>
<protein>
    <recommendedName>
        <fullName evidence="1">Peptidase S74 domain-containing protein</fullName>
    </recommendedName>
</protein>
<evidence type="ECO:0000313" key="3">
    <source>
        <dbReference type="Proteomes" id="UP000034006"/>
    </source>
</evidence>
<gene>
    <name evidence="2" type="ORF">UW44_C0006G0015</name>
</gene>
<name>A0A0G1K6E0_9BACT</name>